<keyword evidence="2" id="KW-0378">Hydrolase</keyword>
<dbReference type="EMBL" id="ABZS01000059">
    <property type="protein sequence ID" value="EEP60727.1"/>
    <property type="molecule type" value="Genomic_DNA"/>
</dbReference>
<keyword evidence="2" id="KW-0067">ATP-binding</keyword>
<dbReference type="GO" id="GO:0004386">
    <property type="term" value="F:helicase activity"/>
    <property type="evidence" value="ECO:0007669"/>
    <property type="project" value="UniProtKB-KW"/>
</dbReference>
<reference evidence="2 3" key="1">
    <citation type="submission" date="2009-04" db="EMBL/GenBank/DDBJ databases">
        <authorList>
            <person name="Reysenbach A.-L."/>
            <person name="Heidelberg J.F."/>
            <person name="Nelson W.C."/>
        </authorList>
    </citation>
    <scope>NUCLEOTIDE SEQUENCE [LARGE SCALE GENOMIC DNA]</scope>
    <source>
        <strain evidence="2 3">SS-5</strain>
    </source>
</reference>
<evidence type="ECO:0000259" key="1">
    <source>
        <dbReference type="Pfam" id="PF01935"/>
    </source>
</evidence>
<dbReference type="InterPro" id="IPR027417">
    <property type="entry name" value="P-loop_NTPase"/>
</dbReference>
<dbReference type="Proteomes" id="UP000005540">
    <property type="component" value="Unassembled WGS sequence"/>
</dbReference>
<dbReference type="Gene3D" id="3.40.50.300">
    <property type="entry name" value="P-loop containing nucleotide triphosphate hydrolases"/>
    <property type="match status" value="2"/>
</dbReference>
<dbReference type="PANTHER" id="PTHR42957:SF1">
    <property type="entry name" value="HELICASE MJ1565-RELATED"/>
    <property type="match status" value="1"/>
</dbReference>
<dbReference type="RefSeq" id="WP_007546576.1">
    <property type="nucleotide sequence ID" value="NZ_ABZS01000059.1"/>
</dbReference>
<keyword evidence="2" id="KW-0347">Helicase</keyword>
<accession>C4FJL9</accession>
<evidence type="ECO:0000313" key="3">
    <source>
        <dbReference type="Proteomes" id="UP000005540"/>
    </source>
</evidence>
<dbReference type="PANTHER" id="PTHR42957">
    <property type="entry name" value="HELICASE MJ1565-RELATED"/>
    <property type="match status" value="1"/>
</dbReference>
<dbReference type="SUPFAM" id="SSF52540">
    <property type="entry name" value="P-loop containing nucleoside triphosphate hydrolases"/>
    <property type="match status" value="1"/>
</dbReference>
<comment type="caution">
    <text evidence="2">The sequence shown here is derived from an EMBL/GenBank/DDBJ whole genome shotgun (WGS) entry which is preliminary data.</text>
</comment>
<protein>
    <submittedName>
        <fullName evidence="2">HerA helicase</fullName>
    </submittedName>
</protein>
<dbReference type="InterPro" id="IPR008571">
    <property type="entry name" value="HerA-like"/>
</dbReference>
<organism evidence="2 3">
    <name type="scientific">Sulfurihydrogenibium yellowstonense SS-5</name>
    <dbReference type="NCBI Taxonomy" id="432331"/>
    <lineage>
        <taxon>Bacteria</taxon>
        <taxon>Pseudomonadati</taxon>
        <taxon>Aquificota</taxon>
        <taxon>Aquificia</taxon>
        <taxon>Aquificales</taxon>
        <taxon>Hydrogenothermaceae</taxon>
        <taxon>Sulfurihydrogenibium</taxon>
    </lineage>
</organism>
<dbReference type="OrthoDB" id="9806951at2"/>
<dbReference type="Pfam" id="PF01935">
    <property type="entry name" value="DUF87"/>
    <property type="match status" value="1"/>
</dbReference>
<dbReference type="InterPro" id="IPR002789">
    <property type="entry name" value="HerA_central"/>
</dbReference>
<dbReference type="AlphaFoldDB" id="C4FJL9"/>
<sequence length="520" mass="59018">MEKLGIVVGSTKPNRVNFLSNKPLRLGQFVILKYFDGDEEIRLLGMINKVERENKYIPEDIPNYEKIDRLIKESSSETKVKGEIQILGKIAERDSGVTLEFQRTPPLPASEVLKPPKEILERLFGSKGKNYIKIGKLLSEAEDVNVYIDINQIVLRHLAILAITGAGKSNTVSVLLDNIVNLKGTVVVFDFHGEYTRAEFRRDGKNVVNVIKPLVDPTTLDRKDFAKLIGIRENATIQYRYFKYAVDKVEKDLEDEKGDDWKRFVETERFFERLIGELESWKDEEKSSPFKGKIREESLYEVINKIEDTMVDLSHIIKIGAKDLIENIRPGMVNVFDFSEVDEEVADALASNILKHSLIERKKAVRGSDSKIPNPILIVVEEAHILAGVKSDTDSKYWMTRIAREGRKFGLGLCVVTQRPKGLDKEILSQMNNMIILKLVEPEDQKHVQSASESLSSELMEYLPSLNPGEAIILGNMTKIPLLIKIDKAKGKIQGNDIPVVDRWLGSEEKVSKLEDLKDF</sequence>
<evidence type="ECO:0000313" key="2">
    <source>
        <dbReference type="EMBL" id="EEP60727.1"/>
    </source>
</evidence>
<feature type="domain" description="Helicase HerA central" evidence="1">
    <location>
        <begin position="132"/>
        <end position="356"/>
    </location>
</feature>
<name>C4FJL9_9AQUI</name>
<keyword evidence="2" id="KW-0547">Nucleotide-binding</keyword>
<proteinExistence type="predicted"/>
<gene>
    <name evidence="2" type="ORF">SULYE_0768</name>
</gene>
<keyword evidence="3" id="KW-1185">Reference proteome</keyword>